<dbReference type="InterPro" id="IPR047801">
    <property type="entry name" value="Peptidase_C45"/>
</dbReference>
<protein>
    <recommendedName>
        <fullName evidence="1">Peptidase C45 hydrolase domain-containing protein</fullName>
    </recommendedName>
</protein>
<dbReference type="PANTHER" id="PTHR34180:SF1">
    <property type="entry name" value="BETA-ALANYL-DOPAMINE_CARCININE HYDROLASE"/>
    <property type="match status" value="1"/>
</dbReference>
<comment type="caution">
    <text evidence="2">The sequence shown here is derived from an EMBL/GenBank/DDBJ whole genome shotgun (WGS) entry which is preliminary data.</text>
</comment>
<feature type="domain" description="Peptidase C45 hydrolase" evidence="1">
    <location>
        <begin position="8"/>
        <end position="167"/>
    </location>
</feature>
<gene>
    <name evidence="2" type="ORF">FG383_03520</name>
</gene>
<reference evidence="2 3" key="1">
    <citation type="submission" date="2019-05" db="EMBL/GenBank/DDBJ databases">
        <title>Psychrobacillus vulpis sp. nov., a new species isolated from feces of a red fox that inhabits in The Tablas de Daimiel Natural Park, Albacete, Spain.</title>
        <authorList>
            <person name="Rodriguez M."/>
            <person name="Reina J.C."/>
            <person name="Bejar V."/>
            <person name="Llamas I."/>
        </authorList>
    </citation>
    <scope>NUCLEOTIDE SEQUENCE [LARGE SCALE GENOMIC DNA]</scope>
    <source>
        <strain evidence="2 3">NHI-2</strain>
    </source>
</reference>
<dbReference type="Gene3D" id="3.60.60.10">
    <property type="entry name" value="Penicillin V Acylase, Chain A"/>
    <property type="match status" value="1"/>
</dbReference>
<evidence type="ECO:0000313" key="2">
    <source>
        <dbReference type="EMBL" id="TQR17934.1"/>
    </source>
</evidence>
<evidence type="ECO:0000259" key="1">
    <source>
        <dbReference type="Pfam" id="PF03417"/>
    </source>
</evidence>
<dbReference type="Pfam" id="PF03417">
    <property type="entry name" value="AAT"/>
    <property type="match status" value="1"/>
</dbReference>
<proteinExistence type="predicted"/>
<evidence type="ECO:0000313" key="3">
    <source>
        <dbReference type="Proteomes" id="UP000318937"/>
    </source>
</evidence>
<dbReference type="Proteomes" id="UP000318937">
    <property type="component" value="Unassembled WGS sequence"/>
</dbReference>
<dbReference type="InterPro" id="IPR005079">
    <property type="entry name" value="Peptidase_C45_hydrolase"/>
</dbReference>
<keyword evidence="3" id="KW-1185">Reference proteome</keyword>
<dbReference type="AlphaFoldDB" id="A0A544TKF6"/>
<accession>A0A544TKF6</accession>
<name>A0A544TKF6_9BACI</name>
<dbReference type="InterPro" id="IPR047794">
    <property type="entry name" value="C45_proenzyme-like"/>
</dbReference>
<dbReference type="OrthoDB" id="8109453at2"/>
<sequence>MTRTCEPKVPIHVGLRAILDSFTFEEALSAVSHNQMASPAHFLIASREKKIISVEVSPIYTAQIKPENGVLIHTNHICAPAMQKVVVDKPHDDSYHRLKAIDKLVGSLSSDIEASDIFSLLADHDNYPDSICRHENLTKLSHENMETVFSIVMDLTNNKVSVILGNPCLRKEVYSTITC</sequence>
<dbReference type="PANTHER" id="PTHR34180">
    <property type="entry name" value="PEPTIDASE C45"/>
    <property type="match status" value="1"/>
</dbReference>
<dbReference type="EMBL" id="VDGG01000005">
    <property type="protein sequence ID" value="TQR17934.1"/>
    <property type="molecule type" value="Genomic_DNA"/>
</dbReference>
<dbReference type="NCBIfam" id="NF040521">
    <property type="entry name" value="C45_proenzyme"/>
    <property type="match status" value="1"/>
</dbReference>
<organism evidence="2 3">
    <name type="scientific">Psychrobacillus soli</name>
    <dbReference type="NCBI Taxonomy" id="1543965"/>
    <lineage>
        <taxon>Bacteria</taxon>
        <taxon>Bacillati</taxon>
        <taxon>Bacillota</taxon>
        <taxon>Bacilli</taxon>
        <taxon>Bacillales</taxon>
        <taxon>Bacillaceae</taxon>
        <taxon>Psychrobacillus</taxon>
    </lineage>
</organism>